<feature type="compositionally biased region" description="Basic and acidic residues" evidence="9">
    <location>
        <begin position="350"/>
        <end position="359"/>
    </location>
</feature>
<dbReference type="SMART" id="SM00355">
    <property type="entry name" value="ZnF_C2H2"/>
    <property type="match status" value="3"/>
</dbReference>
<keyword evidence="13" id="KW-1185">Reference proteome</keyword>
<dbReference type="Proteomes" id="UP000030816">
    <property type="component" value="Unassembled WGS sequence"/>
</dbReference>
<evidence type="ECO:0000259" key="11">
    <source>
        <dbReference type="PROSITE" id="PS50157"/>
    </source>
</evidence>
<feature type="region of interest" description="Disordered" evidence="9">
    <location>
        <begin position="433"/>
        <end position="498"/>
    </location>
</feature>
<dbReference type="GO" id="GO:0008270">
    <property type="term" value="F:zinc ion binding"/>
    <property type="evidence" value="ECO:0007669"/>
    <property type="project" value="UniProtKB-KW"/>
</dbReference>
<evidence type="ECO:0000256" key="5">
    <source>
        <dbReference type="ARBA" id="ARBA00023015"/>
    </source>
</evidence>
<gene>
    <name evidence="12" type="ORF">MAM_03208</name>
</gene>
<protein>
    <submittedName>
        <fullName evidence="12">Zinc finger transcription factor ace1</fullName>
    </submittedName>
</protein>
<evidence type="ECO:0000256" key="9">
    <source>
        <dbReference type="SAM" id="MobiDB-lite"/>
    </source>
</evidence>
<dbReference type="GO" id="GO:0006357">
    <property type="term" value="P:regulation of transcription by RNA polymerase II"/>
    <property type="evidence" value="ECO:0007669"/>
    <property type="project" value="TreeGrafter"/>
</dbReference>
<keyword evidence="10" id="KW-1133">Transmembrane helix</keyword>
<evidence type="ECO:0000256" key="10">
    <source>
        <dbReference type="SAM" id="Phobius"/>
    </source>
</evidence>
<dbReference type="OrthoDB" id="6365676at2759"/>
<feature type="transmembrane region" description="Helical" evidence="10">
    <location>
        <begin position="20"/>
        <end position="45"/>
    </location>
</feature>
<dbReference type="Pfam" id="PF00096">
    <property type="entry name" value="zf-C2H2"/>
    <property type="match status" value="1"/>
</dbReference>
<dbReference type="InterPro" id="IPR036236">
    <property type="entry name" value="Znf_C2H2_sf"/>
</dbReference>
<evidence type="ECO:0000313" key="12">
    <source>
        <dbReference type="EMBL" id="KHN98746.1"/>
    </source>
</evidence>
<feature type="compositionally biased region" description="Low complexity" evidence="9">
    <location>
        <begin position="362"/>
        <end position="376"/>
    </location>
</feature>
<dbReference type="AlphaFoldDB" id="A0A0B2WRT6"/>
<keyword evidence="3 8" id="KW-0863">Zinc-finger</keyword>
<accession>A0A0B2WRT6</accession>
<feature type="compositionally biased region" description="Basic and acidic residues" evidence="9">
    <location>
        <begin position="130"/>
        <end position="146"/>
    </location>
</feature>
<comment type="caution">
    <text evidence="12">The sequence shown here is derived from an EMBL/GenBank/DDBJ whole genome shotgun (WGS) entry which is preliminary data.</text>
</comment>
<dbReference type="PANTHER" id="PTHR46179">
    <property type="entry name" value="ZINC FINGER PROTEIN"/>
    <property type="match status" value="1"/>
</dbReference>
<keyword evidence="10" id="KW-0812">Transmembrane</keyword>
<organism evidence="12 13">
    <name type="scientific">Metarhizium album (strain ARSEF 1941)</name>
    <dbReference type="NCBI Taxonomy" id="1081103"/>
    <lineage>
        <taxon>Eukaryota</taxon>
        <taxon>Fungi</taxon>
        <taxon>Dikarya</taxon>
        <taxon>Ascomycota</taxon>
        <taxon>Pezizomycotina</taxon>
        <taxon>Sordariomycetes</taxon>
        <taxon>Hypocreomycetidae</taxon>
        <taxon>Hypocreales</taxon>
        <taxon>Clavicipitaceae</taxon>
        <taxon>Metarhizium</taxon>
    </lineage>
</organism>
<feature type="domain" description="C2H2-type" evidence="11">
    <location>
        <begin position="534"/>
        <end position="564"/>
    </location>
</feature>
<dbReference type="InterPro" id="IPR013087">
    <property type="entry name" value="Znf_C2H2_type"/>
</dbReference>
<dbReference type="PANTHER" id="PTHR46179:SF13">
    <property type="entry name" value="C2H2-TYPE DOMAIN-CONTAINING PROTEIN"/>
    <property type="match status" value="1"/>
</dbReference>
<feature type="compositionally biased region" description="Polar residues" evidence="9">
    <location>
        <begin position="261"/>
        <end position="280"/>
    </location>
</feature>
<keyword evidence="7" id="KW-0539">Nucleus</keyword>
<dbReference type="InterPro" id="IPR051061">
    <property type="entry name" value="Zinc_finger_trans_reg"/>
</dbReference>
<comment type="subcellular location">
    <subcellularLocation>
        <location evidence="1">Nucleus</location>
    </subcellularLocation>
</comment>
<dbReference type="SUPFAM" id="SSF57667">
    <property type="entry name" value="beta-beta-alpha zinc fingers"/>
    <property type="match status" value="1"/>
</dbReference>
<feature type="domain" description="C2H2-type" evidence="11">
    <location>
        <begin position="506"/>
        <end position="535"/>
    </location>
</feature>
<feature type="compositionally biased region" description="Polar residues" evidence="9">
    <location>
        <begin position="398"/>
        <end position="411"/>
    </location>
</feature>
<reference evidence="12 13" key="1">
    <citation type="journal article" date="2014" name="Proc. Natl. Acad. Sci. U.S.A.">
        <title>Trajectory and genomic determinants of fungal-pathogen speciation and host adaptation.</title>
        <authorList>
            <person name="Hu X."/>
            <person name="Xiao G."/>
            <person name="Zheng P."/>
            <person name="Shang Y."/>
            <person name="Su Y."/>
            <person name="Zhang X."/>
            <person name="Liu X."/>
            <person name="Zhan S."/>
            <person name="St Leger R.J."/>
            <person name="Wang C."/>
        </authorList>
    </citation>
    <scope>NUCLEOTIDE SEQUENCE [LARGE SCALE GENOMIC DNA]</scope>
    <source>
        <strain evidence="12 13">ARSEF 1941</strain>
    </source>
</reference>
<evidence type="ECO:0000256" key="4">
    <source>
        <dbReference type="ARBA" id="ARBA00022833"/>
    </source>
</evidence>
<dbReference type="PROSITE" id="PS50157">
    <property type="entry name" value="ZINC_FINGER_C2H2_2"/>
    <property type="match status" value="2"/>
</dbReference>
<feature type="region of interest" description="Disordered" evidence="9">
    <location>
        <begin position="247"/>
        <end position="411"/>
    </location>
</feature>
<keyword evidence="10" id="KW-0472">Membrane</keyword>
<keyword evidence="5" id="KW-0805">Transcription regulation</keyword>
<evidence type="ECO:0000256" key="7">
    <source>
        <dbReference type="ARBA" id="ARBA00023242"/>
    </source>
</evidence>
<evidence type="ECO:0000256" key="6">
    <source>
        <dbReference type="ARBA" id="ARBA00023163"/>
    </source>
</evidence>
<name>A0A0B2WRT6_METAS</name>
<dbReference type="RefSeq" id="XP_040679812.1">
    <property type="nucleotide sequence ID" value="XM_040822007.1"/>
</dbReference>
<dbReference type="HOGENOM" id="CLU_021219_0_0_1"/>
<proteinExistence type="predicted"/>
<dbReference type="PROSITE" id="PS00028">
    <property type="entry name" value="ZINC_FINGER_C2H2_1"/>
    <property type="match status" value="2"/>
</dbReference>
<dbReference type="GeneID" id="63737663"/>
<evidence type="ECO:0000256" key="1">
    <source>
        <dbReference type="ARBA" id="ARBA00004123"/>
    </source>
</evidence>
<keyword evidence="2" id="KW-0479">Metal-binding</keyword>
<evidence type="ECO:0000313" key="13">
    <source>
        <dbReference type="Proteomes" id="UP000030816"/>
    </source>
</evidence>
<feature type="compositionally biased region" description="Pro residues" evidence="9">
    <location>
        <begin position="302"/>
        <end position="318"/>
    </location>
</feature>
<dbReference type="GO" id="GO:0005634">
    <property type="term" value="C:nucleus"/>
    <property type="evidence" value="ECO:0007669"/>
    <property type="project" value="UniProtKB-SubCell"/>
</dbReference>
<evidence type="ECO:0000256" key="3">
    <source>
        <dbReference type="ARBA" id="ARBA00022771"/>
    </source>
</evidence>
<feature type="compositionally biased region" description="Polar residues" evidence="9">
    <location>
        <begin position="450"/>
        <end position="494"/>
    </location>
</feature>
<keyword evidence="6" id="KW-0804">Transcription</keyword>
<feature type="region of interest" description="Disordered" evidence="9">
    <location>
        <begin position="55"/>
        <end position="152"/>
    </location>
</feature>
<feature type="compositionally biased region" description="Polar residues" evidence="9">
    <location>
        <begin position="79"/>
        <end position="93"/>
    </location>
</feature>
<dbReference type="Gene3D" id="3.30.160.60">
    <property type="entry name" value="Classic Zinc Finger"/>
    <property type="match status" value="2"/>
</dbReference>
<sequence length="616" mass="67572">MAAAAEPALRVYQRDMSHGTIAGTVVGVVVAVALLAFCLYPVVLYRIKRRRRARRPEFDAEPGHLPQPFSGPGHDPNSQRRLSSTDSLKQNGHVTRGDFGAFHNKDIGRSSQNGHVAQSDGNSSPSRRSAQTDDASRREQGHRTGDDFLNDNVADKTPFPYYFENTPAAAAHDDNPGVLKGTSADYYSPSIPSEAFGMITTPEPAKQAPRALSLGTSLRSQFKHMFRHQRSRENSLASVLSSDDKVAAASQAPRGTEFGQILTSGRATDSPNELSPTTISMPPPLVPNMTQPPEKKESSVYPPQPPIQTPPQSPPAPPERVLRVSPSPPIFPAPGTVNPMDIMPASTESEVWHRTEHQLHASSYGSSPGLSSSGDSAEQEHFSTFTPLPRSVLCPSDDAQTAQPATPTSQNAARGLQVMNEMDVPMIELHSHNHLSPSMVPDNGRHESCTSDGSTQYHGPHSTRPSTENTPSTQFDSPSPGSMNSSEVRSSASPQLGLASPRTGLFRCDEPGCIQVFDQPHKLKHHQRYHIKEHKCPYRNCDKGFGTKTHLQRHINDRHEKTKKFHCAFPECDYSRSGGKAFPRKDNWKRHMTKIHNMDQQHLPEPIEVDQDIGGT</sequence>
<evidence type="ECO:0000256" key="2">
    <source>
        <dbReference type="ARBA" id="ARBA00022723"/>
    </source>
</evidence>
<feature type="compositionally biased region" description="Polar residues" evidence="9">
    <location>
        <begin position="109"/>
        <end position="129"/>
    </location>
</feature>
<keyword evidence="4" id="KW-0862">Zinc</keyword>
<dbReference type="EMBL" id="AZHE01000006">
    <property type="protein sequence ID" value="KHN98746.1"/>
    <property type="molecule type" value="Genomic_DNA"/>
</dbReference>
<evidence type="ECO:0000256" key="8">
    <source>
        <dbReference type="PROSITE-ProRule" id="PRU00042"/>
    </source>
</evidence>
<dbReference type="STRING" id="1081103.A0A0B2WRT6"/>